<proteinExistence type="inferred from homology"/>
<dbReference type="Pfam" id="PF04525">
    <property type="entry name" value="LOR"/>
    <property type="match status" value="1"/>
</dbReference>
<evidence type="ECO:0000313" key="2">
    <source>
        <dbReference type="EMBL" id="ESQ54965.1"/>
    </source>
</evidence>
<dbReference type="InterPro" id="IPR038595">
    <property type="entry name" value="LOR_sf"/>
</dbReference>
<evidence type="ECO:0008006" key="4">
    <source>
        <dbReference type="Google" id="ProtNLM"/>
    </source>
</evidence>
<comment type="similarity">
    <text evidence="1">Belongs to the LOR family.</text>
</comment>
<dbReference type="InterPro" id="IPR007612">
    <property type="entry name" value="LOR"/>
</dbReference>
<dbReference type="SUPFAM" id="SSF54518">
    <property type="entry name" value="Tubby C-terminal domain-like"/>
    <property type="match status" value="1"/>
</dbReference>
<name>V4LWB7_EUTSA</name>
<protein>
    <recommendedName>
        <fullName evidence="4">Protein LURP-one-related 15</fullName>
    </recommendedName>
</protein>
<gene>
    <name evidence="2" type="ORF">EUTSA_v10026215mg</name>
</gene>
<evidence type="ECO:0000313" key="3">
    <source>
        <dbReference type="Proteomes" id="UP000030689"/>
    </source>
</evidence>
<dbReference type="STRING" id="72664.V4LWB7"/>
<sequence length="216" mass="24124">MAQSNATGSGVIVDARFCAKYPVELVIVRKWMKIKQGNFVITDVNGNMLFKVNDRVFGLHDQRTLLDSSGSPVLTLRDKMMTMHNRWKVFRGGSTEESDLLYTVKKSSMVQFFDTKLDVFLSHNTEEETPDFRVECDSDDCDCVVYAGESDVIVAQMHKKHTARSVLFGKHKFLVTVNPSVDYAFIASLIVILDDVDGPDPSVLSVTSTLLGNFGN</sequence>
<dbReference type="InterPro" id="IPR025659">
    <property type="entry name" value="Tubby-like_C"/>
</dbReference>
<dbReference type="Proteomes" id="UP000030689">
    <property type="component" value="Unassembled WGS sequence"/>
</dbReference>
<accession>V4LWB7</accession>
<organism evidence="2 3">
    <name type="scientific">Eutrema salsugineum</name>
    <name type="common">Saltwater cress</name>
    <name type="synonym">Sisymbrium salsugineum</name>
    <dbReference type="NCBI Taxonomy" id="72664"/>
    <lineage>
        <taxon>Eukaryota</taxon>
        <taxon>Viridiplantae</taxon>
        <taxon>Streptophyta</taxon>
        <taxon>Embryophyta</taxon>
        <taxon>Tracheophyta</taxon>
        <taxon>Spermatophyta</taxon>
        <taxon>Magnoliopsida</taxon>
        <taxon>eudicotyledons</taxon>
        <taxon>Gunneridae</taxon>
        <taxon>Pentapetalae</taxon>
        <taxon>rosids</taxon>
        <taxon>malvids</taxon>
        <taxon>Brassicales</taxon>
        <taxon>Brassicaceae</taxon>
        <taxon>Eutremeae</taxon>
        <taxon>Eutrema</taxon>
    </lineage>
</organism>
<dbReference type="AlphaFoldDB" id="V4LWB7"/>
<evidence type="ECO:0000256" key="1">
    <source>
        <dbReference type="ARBA" id="ARBA00005437"/>
    </source>
</evidence>
<dbReference type="PANTHER" id="PTHR31087">
    <property type="match status" value="1"/>
</dbReference>
<keyword evidence="3" id="KW-1185">Reference proteome</keyword>
<dbReference type="OMA" id="EEEQWNF"/>
<dbReference type="Gene3D" id="2.40.160.200">
    <property type="entry name" value="LURP1-related"/>
    <property type="match status" value="1"/>
</dbReference>
<dbReference type="KEGG" id="eus:EUTSA_v10026215mg"/>
<dbReference type="OrthoDB" id="97518at2759"/>
<dbReference type="Gramene" id="ESQ54965">
    <property type="protein sequence ID" value="ESQ54965"/>
    <property type="gene ID" value="EUTSA_v10026215mg"/>
</dbReference>
<reference evidence="2 3" key="1">
    <citation type="journal article" date="2013" name="Front. Plant Sci.">
        <title>The Reference Genome of the Halophytic Plant Eutrema salsugineum.</title>
        <authorList>
            <person name="Yang R."/>
            <person name="Jarvis D.E."/>
            <person name="Chen H."/>
            <person name="Beilstein M.A."/>
            <person name="Grimwood J."/>
            <person name="Jenkins J."/>
            <person name="Shu S."/>
            <person name="Prochnik S."/>
            <person name="Xin M."/>
            <person name="Ma C."/>
            <person name="Schmutz J."/>
            <person name="Wing R.A."/>
            <person name="Mitchell-Olds T."/>
            <person name="Schumaker K.S."/>
            <person name="Wang X."/>
        </authorList>
    </citation>
    <scope>NUCLEOTIDE SEQUENCE [LARGE SCALE GENOMIC DNA]</scope>
</reference>
<dbReference type="EMBL" id="KI517384">
    <property type="protein sequence ID" value="ESQ54965.1"/>
    <property type="molecule type" value="Genomic_DNA"/>
</dbReference>
<dbReference type="PANTHER" id="PTHR31087:SF160">
    <property type="entry name" value="PROTEIN LURP-ONE-RELATED 1-RELATED"/>
    <property type="match status" value="1"/>
</dbReference>
<dbReference type="eggNOG" id="ENOG502QUU9">
    <property type="taxonomic scope" value="Eukaryota"/>
</dbReference>